<reference evidence="3 4" key="1">
    <citation type="submission" date="2020-03" db="EMBL/GenBank/DDBJ databases">
        <title>Genomic Encyclopedia of Type Strains, Phase IV (KMG-IV): sequencing the most valuable type-strain genomes for metagenomic binning, comparative biology and taxonomic classification.</title>
        <authorList>
            <person name="Goeker M."/>
        </authorList>
    </citation>
    <scope>NUCLEOTIDE SEQUENCE [LARGE SCALE GENOMIC DNA]</scope>
    <source>
        <strain evidence="3 4">DSM 16846</strain>
    </source>
</reference>
<accession>A0A7X6BGQ7</accession>
<dbReference type="AlphaFoldDB" id="A0A7X6BGQ7"/>
<dbReference type="EMBL" id="JAATJC010000001">
    <property type="protein sequence ID" value="NJC06699.1"/>
    <property type="molecule type" value="Genomic_DNA"/>
</dbReference>
<name>A0A7X6BGQ7_9SPHN</name>
<protein>
    <recommendedName>
        <fullName evidence="5">Glycine zipper 2TM domain-containing protein</fullName>
    </recommendedName>
</protein>
<dbReference type="RefSeq" id="WP_209022855.1">
    <property type="nucleotide sequence ID" value="NZ_JAATJC010000001.1"/>
</dbReference>
<dbReference type="Proteomes" id="UP000558192">
    <property type="component" value="Unassembled WGS sequence"/>
</dbReference>
<feature type="compositionally biased region" description="Low complexity" evidence="1">
    <location>
        <begin position="37"/>
        <end position="48"/>
    </location>
</feature>
<organism evidence="3 4">
    <name type="scientific">Sphingomonas kaistensis</name>
    <dbReference type="NCBI Taxonomy" id="298708"/>
    <lineage>
        <taxon>Bacteria</taxon>
        <taxon>Pseudomonadati</taxon>
        <taxon>Pseudomonadota</taxon>
        <taxon>Alphaproteobacteria</taxon>
        <taxon>Sphingomonadales</taxon>
        <taxon>Sphingomonadaceae</taxon>
        <taxon>Sphingomonas</taxon>
    </lineage>
</organism>
<evidence type="ECO:0000256" key="1">
    <source>
        <dbReference type="SAM" id="MobiDB-lite"/>
    </source>
</evidence>
<feature type="region of interest" description="Disordered" evidence="1">
    <location>
        <begin position="19"/>
        <end position="48"/>
    </location>
</feature>
<feature type="signal peptide" evidence="2">
    <location>
        <begin position="1"/>
        <end position="20"/>
    </location>
</feature>
<evidence type="ECO:0008006" key="5">
    <source>
        <dbReference type="Google" id="ProtNLM"/>
    </source>
</evidence>
<comment type="caution">
    <text evidence="3">The sequence shown here is derived from an EMBL/GenBank/DDBJ whole genome shotgun (WGS) entry which is preliminary data.</text>
</comment>
<sequence length="185" mass="19804">MRSIALLAAALGAVATTAGAQPYPGQTPQPYPGQPGYGYPQQGYPQGAYPQQQGGLGGIIGQLLGGRNYGATDQQLIGQCAAAAQNDVLRRNQAAYGQNRYGQQQQAYAGQPRVTAITAVERRNRTNLRVTGLIDSGMTGYAQPPYGNAYGYNRNQAYAKQGDMRFVCTVDTAGRVTNLRLTRNR</sequence>
<proteinExistence type="predicted"/>
<keyword evidence="2" id="KW-0732">Signal</keyword>
<evidence type="ECO:0000313" key="3">
    <source>
        <dbReference type="EMBL" id="NJC06699.1"/>
    </source>
</evidence>
<evidence type="ECO:0000256" key="2">
    <source>
        <dbReference type="SAM" id="SignalP"/>
    </source>
</evidence>
<evidence type="ECO:0000313" key="4">
    <source>
        <dbReference type="Proteomes" id="UP000558192"/>
    </source>
</evidence>
<keyword evidence="4" id="KW-1185">Reference proteome</keyword>
<feature type="chain" id="PRO_5030994332" description="Glycine zipper 2TM domain-containing protein" evidence="2">
    <location>
        <begin position="21"/>
        <end position="185"/>
    </location>
</feature>
<gene>
    <name evidence="3" type="ORF">GGQ97_002492</name>
</gene>